<dbReference type="Proteomes" id="UP000567179">
    <property type="component" value="Unassembled WGS sequence"/>
</dbReference>
<sequence length="132" mass="14248">MFTLPASTACPSATLQKLEARSAFSLTPLHLVQAPLVTLHEMASSNFLSDSVLCWYWHRHHHQHPAPPMSPFGAPAPTVSAFGTPAQTTNVFQSQPAQTDGLRVRTTRNAVGATAAPTSAFALETRASRTRR</sequence>
<gene>
    <name evidence="1" type="ORF">D9619_000180</name>
</gene>
<organism evidence="1 2">
    <name type="scientific">Psilocybe cf. subviscida</name>
    <dbReference type="NCBI Taxonomy" id="2480587"/>
    <lineage>
        <taxon>Eukaryota</taxon>
        <taxon>Fungi</taxon>
        <taxon>Dikarya</taxon>
        <taxon>Basidiomycota</taxon>
        <taxon>Agaricomycotina</taxon>
        <taxon>Agaricomycetes</taxon>
        <taxon>Agaricomycetidae</taxon>
        <taxon>Agaricales</taxon>
        <taxon>Agaricineae</taxon>
        <taxon>Strophariaceae</taxon>
        <taxon>Psilocybe</taxon>
    </lineage>
</organism>
<comment type="caution">
    <text evidence="1">The sequence shown here is derived from an EMBL/GenBank/DDBJ whole genome shotgun (WGS) entry which is preliminary data.</text>
</comment>
<dbReference type="AlphaFoldDB" id="A0A8H5BHF0"/>
<accession>A0A8H5BHF0</accession>
<proteinExistence type="predicted"/>
<evidence type="ECO:0000313" key="1">
    <source>
        <dbReference type="EMBL" id="KAF5322523.1"/>
    </source>
</evidence>
<protein>
    <submittedName>
        <fullName evidence="1">Uncharacterized protein</fullName>
    </submittedName>
</protein>
<keyword evidence="2" id="KW-1185">Reference proteome</keyword>
<reference evidence="1 2" key="1">
    <citation type="journal article" date="2020" name="ISME J.">
        <title>Uncovering the hidden diversity of litter-decomposition mechanisms in mushroom-forming fungi.</title>
        <authorList>
            <person name="Floudas D."/>
            <person name="Bentzer J."/>
            <person name="Ahren D."/>
            <person name="Johansson T."/>
            <person name="Persson P."/>
            <person name="Tunlid A."/>
        </authorList>
    </citation>
    <scope>NUCLEOTIDE SEQUENCE [LARGE SCALE GENOMIC DNA]</scope>
    <source>
        <strain evidence="1 2">CBS 101986</strain>
    </source>
</reference>
<evidence type="ECO:0000313" key="2">
    <source>
        <dbReference type="Proteomes" id="UP000567179"/>
    </source>
</evidence>
<name>A0A8H5BHF0_9AGAR</name>
<dbReference type="EMBL" id="JAACJJ010000028">
    <property type="protein sequence ID" value="KAF5322523.1"/>
    <property type="molecule type" value="Genomic_DNA"/>
</dbReference>